<dbReference type="AlphaFoldDB" id="A0A430A810"/>
<accession>A0A430A810</accession>
<gene>
    <name evidence="6" type="primary">xseB</name>
    <name evidence="7" type="ORF">CBF31_05700</name>
</gene>
<evidence type="ECO:0000313" key="7">
    <source>
        <dbReference type="EMBL" id="RSU03211.1"/>
    </source>
</evidence>
<comment type="catalytic activity">
    <reaction evidence="6">
        <text>Exonucleolytic cleavage in either 5'- to 3'- or 3'- to 5'-direction to yield nucleoside 5'-phosphates.</text>
        <dbReference type="EC" id="3.1.11.6"/>
    </reaction>
</comment>
<comment type="caution">
    <text evidence="7">The sequence shown here is derived from an EMBL/GenBank/DDBJ whole genome shotgun (WGS) entry which is preliminary data.</text>
</comment>
<dbReference type="Proteomes" id="UP000287101">
    <property type="component" value="Unassembled WGS sequence"/>
</dbReference>
<dbReference type="PIRSF" id="PIRSF006488">
    <property type="entry name" value="Exonuc_VII_S"/>
    <property type="match status" value="1"/>
</dbReference>
<dbReference type="GO" id="GO:0009318">
    <property type="term" value="C:exodeoxyribonuclease VII complex"/>
    <property type="evidence" value="ECO:0007669"/>
    <property type="project" value="UniProtKB-UniRule"/>
</dbReference>
<dbReference type="EC" id="3.1.11.6" evidence="6"/>
<comment type="similarity">
    <text evidence="1 6">Belongs to the XseB family.</text>
</comment>
<organism evidence="7 8">
    <name type="scientific">Vagococcus fessus</name>
    <dbReference type="NCBI Taxonomy" id="120370"/>
    <lineage>
        <taxon>Bacteria</taxon>
        <taxon>Bacillati</taxon>
        <taxon>Bacillota</taxon>
        <taxon>Bacilli</taxon>
        <taxon>Lactobacillales</taxon>
        <taxon>Enterococcaceae</taxon>
        <taxon>Vagococcus</taxon>
    </lineage>
</organism>
<dbReference type="EMBL" id="NGJY01000002">
    <property type="protein sequence ID" value="RSU03211.1"/>
    <property type="molecule type" value="Genomic_DNA"/>
</dbReference>
<dbReference type="Pfam" id="PF02609">
    <property type="entry name" value="Exonuc_VII_S"/>
    <property type="match status" value="1"/>
</dbReference>
<dbReference type="OrthoDB" id="9798666at2"/>
<reference evidence="7 8" key="1">
    <citation type="submission" date="2017-05" db="EMBL/GenBank/DDBJ databases">
        <title>Vagococcus spp. assemblies.</title>
        <authorList>
            <person name="Gulvik C.A."/>
        </authorList>
    </citation>
    <scope>NUCLEOTIDE SEQUENCE [LARGE SCALE GENOMIC DNA]</scope>
    <source>
        <strain evidence="7 8">CCUG 41755</strain>
    </source>
</reference>
<dbReference type="HAMAP" id="MF_00337">
    <property type="entry name" value="Exonuc_7_S"/>
    <property type="match status" value="1"/>
</dbReference>
<keyword evidence="3 6" id="KW-0540">Nuclease</keyword>
<evidence type="ECO:0000313" key="8">
    <source>
        <dbReference type="Proteomes" id="UP000287101"/>
    </source>
</evidence>
<evidence type="ECO:0000256" key="1">
    <source>
        <dbReference type="ARBA" id="ARBA00009998"/>
    </source>
</evidence>
<dbReference type="GO" id="GO:0005829">
    <property type="term" value="C:cytosol"/>
    <property type="evidence" value="ECO:0007669"/>
    <property type="project" value="TreeGrafter"/>
</dbReference>
<keyword evidence="2 6" id="KW-0963">Cytoplasm</keyword>
<dbReference type="GO" id="GO:0006308">
    <property type="term" value="P:DNA catabolic process"/>
    <property type="evidence" value="ECO:0007669"/>
    <property type="project" value="UniProtKB-UniRule"/>
</dbReference>
<name>A0A430A810_9ENTE</name>
<evidence type="ECO:0000256" key="6">
    <source>
        <dbReference type="HAMAP-Rule" id="MF_00337"/>
    </source>
</evidence>
<dbReference type="SUPFAM" id="SSF116842">
    <property type="entry name" value="XseB-like"/>
    <property type="match status" value="1"/>
</dbReference>
<proteinExistence type="inferred from homology"/>
<dbReference type="RefSeq" id="WP_126831422.1">
    <property type="nucleotide sequence ID" value="NZ_CBCRYB010000010.1"/>
</dbReference>
<keyword evidence="4 6" id="KW-0378">Hydrolase</keyword>
<protein>
    <recommendedName>
        <fullName evidence="6">Exodeoxyribonuclease 7 small subunit</fullName>
        <ecNumber evidence="6">3.1.11.6</ecNumber>
    </recommendedName>
    <alternativeName>
        <fullName evidence="6">Exodeoxyribonuclease VII small subunit</fullName>
        <shortName evidence="6">Exonuclease VII small subunit</shortName>
    </alternativeName>
</protein>
<dbReference type="GO" id="GO:0008855">
    <property type="term" value="F:exodeoxyribonuclease VII activity"/>
    <property type="evidence" value="ECO:0007669"/>
    <property type="project" value="UniProtKB-UniRule"/>
</dbReference>
<evidence type="ECO:0000256" key="5">
    <source>
        <dbReference type="ARBA" id="ARBA00022839"/>
    </source>
</evidence>
<dbReference type="Gene3D" id="1.10.287.1040">
    <property type="entry name" value="Exonuclease VII, small subunit"/>
    <property type="match status" value="1"/>
</dbReference>
<comment type="function">
    <text evidence="6">Bidirectionally degrades single-stranded DNA into large acid-insoluble oligonucleotides, which are then degraded further into small acid-soluble oligonucleotides.</text>
</comment>
<dbReference type="PANTHER" id="PTHR34137:SF1">
    <property type="entry name" value="EXODEOXYRIBONUCLEASE 7 SMALL SUBUNIT"/>
    <property type="match status" value="1"/>
</dbReference>
<evidence type="ECO:0000256" key="2">
    <source>
        <dbReference type="ARBA" id="ARBA00022490"/>
    </source>
</evidence>
<evidence type="ECO:0000256" key="3">
    <source>
        <dbReference type="ARBA" id="ARBA00022722"/>
    </source>
</evidence>
<comment type="subunit">
    <text evidence="6">Heterooligomer composed of large and small subunits.</text>
</comment>
<evidence type="ECO:0000256" key="4">
    <source>
        <dbReference type="ARBA" id="ARBA00022801"/>
    </source>
</evidence>
<dbReference type="InterPro" id="IPR037004">
    <property type="entry name" value="Exonuc_VII_ssu_sf"/>
</dbReference>
<dbReference type="NCBIfam" id="TIGR01280">
    <property type="entry name" value="xseB"/>
    <property type="match status" value="1"/>
</dbReference>
<dbReference type="NCBIfam" id="NF002138">
    <property type="entry name" value="PRK00977.1-2"/>
    <property type="match status" value="1"/>
</dbReference>
<keyword evidence="5 6" id="KW-0269">Exonuclease</keyword>
<comment type="subcellular location">
    <subcellularLocation>
        <location evidence="6">Cytoplasm</location>
    </subcellularLocation>
</comment>
<sequence length="76" mass="8569">MAKKEEMTFEESMMALESIVRELEQGDVPLEQALAHFQKGIELSKVCQETLTNAETTLTKIMTETNDEVVFDESGN</sequence>
<dbReference type="InterPro" id="IPR003761">
    <property type="entry name" value="Exonuc_VII_S"/>
</dbReference>
<dbReference type="PANTHER" id="PTHR34137">
    <property type="entry name" value="EXODEOXYRIBONUCLEASE 7 SMALL SUBUNIT"/>
    <property type="match status" value="1"/>
</dbReference>
<keyword evidence="8" id="KW-1185">Reference proteome</keyword>